<reference evidence="1 2" key="1">
    <citation type="submission" date="2015-11" db="EMBL/GenBank/DDBJ databases">
        <title>Genomic analysis of 38 Legionella species identifies large and diverse effector repertoires.</title>
        <authorList>
            <person name="Burstein D."/>
            <person name="Amaro F."/>
            <person name="Zusman T."/>
            <person name="Lifshitz Z."/>
            <person name="Cohen O."/>
            <person name="Gilbert J.A."/>
            <person name="Pupko T."/>
            <person name="Shuman H.A."/>
            <person name="Segal G."/>
        </authorList>
    </citation>
    <scope>NUCLEOTIDE SEQUENCE [LARGE SCALE GENOMIC DNA]</scope>
    <source>
        <strain evidence="1 2">ATCC 49508</strain>
    </source>
</reference>
<protein>
    <submittedName>
        <fullName evidence="1">Uncharacterized protein</fullName>
    </submittedName>
</protein>
<dbReference type="Proteomes" id="UP000054662">
    <property type="component" value="Unassembled WGS sequence"/>
</dbReference>
<keyword evidence="2" id="KW-1185">Reference proteome</keyword>
<name>A0A0W1AFN4_9GAMM</name>
<comment type="caution">
    <text evidence="1">The sequence shown here is derived from an EMBL/GenBank/DDBJ whole genome shotgun (WGS) entry which is preliminary data.</text>
</comment>
<gene>
    <name evidence="1" type="ORF">Lwor_1469</name>
</gene>
<organism evidence="1 2">
    <name type="scientific">Legionella worsleiensis</name>
    <dbReference type="NCBI Taxonomy" id="45076"/>
    <lineage>
        <taxon>Bacteria</taxon>
        <taxon>Pseudomonadati</taxon>
        <taxon>Pseudomonadota</taxon>
        <taxon>Gammaproteobacteria</taxon>
        <taxon>Legionellales</taxon>
        <taxon>Legionellaceae</taxon>
        <taxon>Legionella</taxon>
    </lineage>
</organism>
<sequence>MTEHTPSSDMLHNLNCYAYLCELRPFLSENVIRSLPRLAALAKVDEPYNASFAYGNLYSFILTYLEDEIDAAYRNSGSNNTRELDSLIFKIYHNDNHILENGPWINKIGAKIRPSQLDIGNEIARTLAKKEKNSVNQLTPTKAESMWNRFSTLFTPNFKPQLDTNLPSIRHFSYNINQKNTEYRFSTQAQRHKGSVRISPLFLRWLEINASKYPEKQPICHVYFNNLGLDRFKILDIPGYNEKQFSLELHKLEDNPKYKIAIITLPASHALMDVDLYKKHDDQLEYSSVFNELLDVAEGKKHKSGVSDFKLSPALRSILFTEDQNQTEILKKLLTNSFAYMGFIETDLLTTAQKQAIWLHFTKYELTDYIIRTLSPENTSIGYNFSCRDAIDRGTVSSTYYNLVKSIKTQNPIKKEEFERALESAAANVKARGMNFHRKIIWNAIDCLVQANYKTFIEDNRLSWLIFWRDMNCPHTRVDGLINLRIQQCKQQLRNLPTDQENLKKSGLKLLEQIHQLYNQKVNGQRLLLEVVARTSQLLRSPPTEESLKEYINLSNELKLNYPILRIVAGLMQTLLGLLLYVPSLGFSKELITKGMSLAKSGFFIAEREQLCEQLHNFAEHQSIVPIA</sequence>
<dbReference type="AlphaFoldDB" id="A0A0W1AFN4"/>
<dbReference type="STRING" id="45076.Lwor_1469"/>
<proteinExistence type="predicted"/>
<dbReference type="PATRIC" id="fig|45076.6.peg.1595"/>
<dbReference type="EMBL" id="LNZC01000012">
    <property type="protein sequence ID" value="KTD79955.1"/>
    <property type="molecule type" value="Genomic_DNA"/>
</dbReference>
<evidence type="ECO:0000313" key="1">
    <source>
        <dbReference type="EMBL" id="KTD79955.1"/>
    </source>
</evidence>
<accession>A0A0W1AFN4</accession>
<evidence type="ECO:0000313" key="2">
    <source>
        <dbReference type="Proteomes" id="UP000054662"/>
    </source>
</evidence>